<protein>
    <submittedName>
        <fullName evidence="7">RsmB/NOP family class I SAM-dependent RNA methyltransferase</fullName>
        <ecNumber evidence="7">2.1.1.-</ecNumber>
    </submittedName>
</protein>
<dbReference type="Pfam" id="PF01189">
    <property type="entry name" value="Methyltr_RsmB-F"/>
    <property type="match status" value="1"/>
</dbReference>
<sequence>MRGQVNRKPQADAPGVPARRAALRVLDGVLRRGLALESVLESAAQGLAPNDRGLVHAIAAETLRRLPDLDAMIDSATRQRLPDDAKARFALRIALVQAFALGTPPHAAISTVLPLVDGGPRKLLHGVFGTLIRANKGLPDQPTLPDPVAIRWHAAWGDQGIEDAERAIASPPPLDLTLREPIDLPDAVSLLPGHLRLPAGTGVTELPGFAEGKFWVQDLAASLPARLIGRGAGSALDLCAAPGGKTLQLASAGWDVTAVDQSDMRLARLHENLERTGLTARVVVADLLDWAPEAPADAVLLDAPCSATGIFRRHPDVLHRVRPSLIAEMAALQGRLLDRAADWVRPGGTLVFATCSLEPKEGEAHLAPFLAAHPDFAIDPVRGEEVPDGVDPLENGTLRTLPGMIADAGALDGFFIARFRRRT</sequence>
<comment type="similarity">
    <text evidence="5">Belongs to the class I-like SAM-binding methyltransferase superfamily. RsmB/NOP family.</text>
</comment>
<gene>
    <name evidence="7" type="ORF">TPR58_15410</name>
</gene>
<evidence type="ECO:0000256" key="4">
    <source>
        <dbReference type="ARBA" id="ARBA00022884"/>
    </source>
</evidence>
<dbReference type="PANTHER" id="PTHR22807">
    <property type="entry name" value="NOP2 YEAST -RELATED NOL1/NOP2/FMU SUN DOMAIN-CONTAINING"/>
    <property type="match status" value="1"/>
</dbReference>
<dbReference type="InterPro" id="IPR001678">
    <property type="entry name" value="MeTrfase_RsmB-F_NOP2_dom"/>
</dbReference>
<evidence type="ECO:0000256" key="5">
    <source>
        <dbReference type="PROSITE-ProRule" id="PRU01023"/>
    </source>
</evidence>
<evidence type="ECO:0000259" key="6">
    <source>
        <dbReference type="PROSITE" id="PS51686"/>
    </source>
</evidence>
<keyword evidence="8" id="KW-1185">Reference proteome</keyword>
<dbReference type="EMBL" id="JBDIZK010000009">
    <property type="protein sequence ID" value="MEN3748563.1"/>
    <property type="molecule type" value="Genomic_DNA"/>
</dbReference>
<keyword evidence="1 5" id="KW-0489">Methyltransferase</keyword>
<feature type="binding site" evidence="5">
    <location>
        <position position="260"/>
    </location>
    <ligand>
        <name>S-adenosyl-L-methionine</name>
        <dbReference type="ChEBI" id="CHEBI:59789"/>
    </ligand>
</feature>
<feature type="binding site" evidence="5">
    <location>
        <begin position="239"/>
        <end position="245"/>
    </location>
    <ligand>
        <name>S-adenosyl-L-methionine</name>
        <dbReference type="ChEBI" id="CHEBI:59789"/>
    </ligand>
</feature>
<feature type="binding site" evidence="5">
    <location>
        <position position="302"/>
    </location>
    <ligand>
        <name>S-adenosyl-L-methionine</name>
        <dbReference type="ChEBI" id="CHEBI:59789"/>
    </ligand>
</feature>
<dbReference type="PANTHER" id="PTHR22807:SF61">
    <property type="entry name" value="NOL1_NOP2_SUN FAMILY PROTEIN _ ANTITERMINATION NUSB DOMAIN-CONTAINING PROTEIN"/>
    <property type="match status" value="1"/>
</dbReference>
<evidence type="ECO:0000313" key="8">
    <source>
        <dbReference type="Proteomes" id="UP001427805"/>
    </source>
</evidence>
<dbReference type="InterPro" id="IPR023267">
    <property type="entry name" value="RCMT"/>
</dbReference>
<comment type="caution">
    <text evidence="7">The sequence shown here is derived from an EMBL/GenBank/DDBJ whole genome shotgun (WGS) entry which is preliminary data.</text>
</comment>
<dbReference type="Gene3D" id="1.10.940.10">
    <property type="entry name" value="NusB-like"/>
    <property type="match status" value="1"/>
</dbReference>
<dbReference type="RefSeq" id="WP_346247589.1">
    <property type="nucleotide sequence ID" value="NZ_JBDIZK010000009.1"/>
</dbReference>
<keyword evidence="4 5" id="KW-0694">RNA-binding</keyword>
<name>A0ABV0BAG6_9SPHN</name>
<dbReference type="CDD" id="cd02440">
    <property type="entry name" value="AdoMet_MTases"/>
    <property type="match status" value="1"/>
</dbReference>
<dbReference type="InterPro" id="IPR049560">
    <property type="entry name" value="MeTrfase_RsmB-F_NOP2_cat"/>
</dbReference>
<dbReference type="PROSITE" id="PS51686">
    <property type="entry name" value="SAM_MT_RSMB_NOP"/>
    <property type="match status" value="1"/>
</dbReference>
<dbReference type="SUPFAM" id="SSF48013">
    <property type="entry name" value="NusB-like"/>
    <property type="match status" value="1"/>
</dbReference>
<feature type="active site" description="Nucleophile" evidence="5">
    <location>
        <position position="355"/>
    </location>
</feature>
<dbReference type="GO" id="GO:0008168">
    <property type="term" value="F:methyltransferase activity"/>
    <property type="evidence" value="ECO:0007669"/>
    <property type="project" value="UniProtKB-KW"/>
</dbReference>
<dbReference type="InterPro" id="IPR035926">
    <property type="entry name" value="NusB-like_sf"/>
</dbReference>
<dbReference type="GO" id="GO:0032259">
    <property type="term" value="P:methylation"/>
    <property type="evidence" value="ECO:0007669"/>
    <property type="project" value="UniProtKB-KW"/>
</dbReference>
<evidence type="ECO:0000256" key="1">
    <source>
        <dbReference type="ARBA" id="ARBA00022603"/>
    </source>
</evidence>
<organism evidence="7 8">
    <name type="scientific">Sphingomonas rustica</name>
    <dbReference type="NCBI Taxonomy" id="3103142"/>
    <lineage>
        <taxon>Bacteria</taxon>
        <taxon>Pseudomonadati</taxon>
        <taxon>Pseudomonadota</taxon>
        <taxon>Alphaproteobacteria</taxon>
        <taxon>Sphingomonadales</taxon>
        <taxon>Sphingomonadaceae</taxon>
        <taxon>Sphingomonas</taxon>
    </lineage>
</organism>
<feature type="binding site" evidence="5">
    <location>
        <position position="286"/>
    </location>
    <ligand>
        <name>S-adenosyl-L-methionine</name>
        <dbReference type="ChEBI" id="CHEBI:59789"/>
    </ligand>
</feature>
<evidence type="ECO:0000313" key="7">
    <source>
        <dbReference type="EMBL" id="MEN3748563.1"/>
    </source>
</evidence>
<dbReference type="Proteomes" id="UP001427805">
    <property type="component" value="Unassembled WGS sequence"/>
</dbReference>
<dbReference type="InterPro" id="IPR029063">
    <property type="entry name" value="SAM-dependent_MTases_sf"/>
</dbReference>
<dbReference type="Gene3D" id="3.40.50.150">
    <property type="entry name" value="Vaccinia Virus protein VP39"/>
    <property type="match status" value="1"/>
</dbReference>
<dbReference type="Pfam" id="PF01029">
    <property type="entry name" value="NusB"/>
    <property type="match status" value="1"/>
</dbReference>
<reference evidence="7 8" key="1">
    <citation type="submission" date="2024-05" db="EMBL/GenBank/DDBJ databases">
        <title>Sphingomonas sp. HF-S3 16S ribosomal RNA gene Genome sequencing and assembly.</title>
        <authorList>
            <person name="Lee H."/>
        </authorList>
    </citation>
    <scope>NUCLEOTIDE SEQUENCE [LARGE SCALE GENOMIC DNA]</scope>
    <source>
        <strain evidence="7 8">HF-S3</strain>
    </source>
</reference>
<keyword evidence="2 5" id="KW-0808">Transferase</keyword>
<dbReference type="EC" id="2.1.1.-" evidence="7"/>
<dbReference type="PRINTS" id="PR02008">
    <property type="entry name" value="RCMTFAMILY"/>
</dbReference>
<evidence type="ECO:0000256" key="2">
    <source>
        <dbReference type="ARBA" id="ARBA00022679"/>
    </source>
</evidence>
<dbReference type="InterPro" id="IPR006027">
    <property type="entry name" value="NusB_RsmB_TIM44"/>
</dbReference>
<evidence type="ECO:0000256" key="3">
    <source>
        <dbReference type="ARBA" id="ARBA00022691"/>
    </source>
</evidence>
<proteinExistence type="inferred from homology"/>
<dbReference type="SUPFAM" id="SSF53335">
    <property type="entry name" value="S-adenosyl-L-methionine-dependent methyltransferases"/>
    <property type="match status" value="1"/>
</dbReference>
<accession>A0ABV0BAG6</accession>
<feature type="domain" description="SAM-dependent MTase RsmB/NOP-type" evidence="6">
    <location>
        <begin position="138"/>
        <end position="422"/>
    </location>
</feature>
<keyword evidence="3 5" id="KW-0949">S-adenosyl-L-methionine</keyword>